<evidence type="ECO:0000313" key="2">
    <source>
        <dbReference type="Proteomes" id="UP000814128"/>
    </source>
</evidence>
<name>A0ACB8QVQ4_9AGAM</name>
<organism evidence="1 2">
    <name type="scientific">Vararia minispora EC-137</name>
    <dbReference type="NCBI Taxonomy" id="1314806"/>
    <lineage>
        <taxon>Eukaryota</taxon>
        <taxon>Fungi</taxon>
        <taxon>Dikarya</taxon>
        <taxon>Basidiomycota</taxon>
        <taxon>Agaricomycotina</taxon>
        <taxon>Agaricomycetes</taxon>
        <taxon>Russulales</taxon>
        <taxon>Lachnocladiaceae</taxon>
        <taxon>Vararia</taxon>
    </lineage>
</organism>
<reference evidence="1" key="1">
    <citation type="submission" date="2021-02" db="EMBL/GenBank/DDBJ databases">
        <authorList>
            <consortium name="DOE Joint Genome Institute"/>
            <person name="Ahrendt S."/>
            <person name="Looney B.P."/>
            <person name="Miyauchi S."/>
            <person name="Morin E."/>
            <person name="Drula E."/>
            <person name="Courty P.E."/>
            <person name="Chicoki N."/>
            <person name="Fauchery L."/>
            <person name="Kohler A."/>
            <person name="Kuo A."/>
            <person name="Labutti K."/>
            <person name="Pangilinan J."/>
            <person name="Lipzen A."/>
            <person name="Riley R."/>
            <person name="Andreopoulos W."/>
            <person name="He G."/>
            <person name="Johnson J."/>
            <person name="Barry K.W."/>
            <person name="Grigoriev I.V."/>
            <person name="Nagy L."/>
            <person name="Hibbett D."/>
            <person name="Henrissat B."/>
            <person name="Matheny P.B."/>
            <person name="Labbe J."/>
            <person name="Martin F."/>
        </authorList>
    </citation>
    <scope>NUCLEOTIDE SEQUENCE</scope>
    <source>
        <strain evidence="1">EC-137</strain>
    </source>
</reference>
<sequence>MAAVLAQPGRSSSSEFATLPPLDVDEQDLGKPSTWANDDDEPETPRVQTNHKGKERAQGPFDDSDEALSPMHEPATPTANTDAYPPITDDEAESKRIEENLRRWETAERQRRKAARESYRAAGDASSPTSLVARSLSLLRGRPTAGRPTTSDRTALGTSEDAEDAVPLDDIDTHSPSPGLSPRNSTFTSPTSTPNPFADPNSGPEIVRTHADGSASSLFVGQPPPSVAVAGKQPVAPPAPLDLPAPRSPPPRGDTSTPAIHRPPEPRSPPDSSRAASPEDPGPPVRWWHEILCGCGEGPDRGGEVQAARTNPLE</sequence>
<gene>
    <name evidence="1" type="ORF">K488DRAFT_76340</name>
</gene>
<protein>
    <submittedName>
        <fullName evidence="1">Uncharacterized protein</fullName>
    </submittedName>
</protein>
<proteinExistence type="predicted"/>
<comment type="caution">
    <text evidence="1">The sequence shown here is derived from an EMBL/GenBank/DDBJ whole genome shotgun (WGS) entry which is preliminary data.</text>
</comment>
<reference evidence="1" key="2">
    <citation type="journal article" date="2022" name="New Phytol.">
        <title>Evolutionary transition to the ectomycorrhizal habit in the genomes of a hyperdiverse lineage of mushroom-forming fungi.</title>
        <authorList>
            <person name="Looney B."/>
            <person name="Miyauchi S."/>
            <person name="Morin E."/>
            <person name="Drula E."/>
            <person name="Courty P.E."/>
            <person name="Kohler A."/>
            <person name="Kuo A."/>
            <person name="LaButti K."/>
            <person name="Pangilinan J."/>
            <person name="Lipzen A."/>
            <person name="Riley R."/>
            <person name="Andreopoulos W."/>
            <person name="He G."/>
            <person name="Johnson J."/>
            <person name="Nolan M."/>
            <person name="Tritt A."/>
            <person name="Barry K.W."/>
            <person name="Grigoriev I.V."/>
            <person name="Nagy L.G."/>
            <person name="Hibbett D."/>
            <person name="Henrissat B."/>
            <person name="Matheny P.B."/>
            <person name="Labbe J."/>
            <person name="Martin F.M."/>
        </authorList>
    </citation>
    <scope>NUCLEOTIDE SEQUENCE</scope>
    <source>
        <strain evidence="1">EC-137</strain>
    </source>
</reference>
<evidence type="ECO:0000313" key="1">
    <source>
        <dbReference type="EMBL" id="KAI0035875.1"/>
    </source>
</evidence>
<dbReference type="Proteomes" id="UP000814128">
    <property type="component" value="Unassembled WGS sequence"/>
</dbReference>
<dbReference type="EMBL" id="MU273478">
    <property type="protein sequence ID" value="KAI0035875.1"/>
    <property type="molecule type" value="Genomic_DNA"/>
</dbReference>
<keyword evidence="2" id="KW-1185">Reference proteome</keyword>
<accession>A0ACB8QVQ4</accession>